<evidence type="ECO:0000313" key="10">
    <source>
        <dbReference type="Proteomes" id="UP001500984"/>
    </source>
</evidence>
<keyword evidence="6 9" id="KW-0067">ATP-binding</keyword>
<evidence type="ECO:0000313" key="9">
    <source>
        <dbReference type="EMBL" id="GAA2093821.1"/>
    </source>
</evidence>
<dbReference type="InterPro" id="IPR017871">
    <property type="entry name" value="ABC_transporter-like_CS"/>
</dbReference>
<reference evidence="10" key="1">
    <citation type="journal article" date="2019" name="Int. J. Syst. Evol. Microbiol.">
        <title>The Global Catalogue of Microorganisms (GCM) 10K type strain sequencing project: providing services to taxonomists for standard genome sequencing and annotation.</title>
        <authorList>
            <consortium name="The Broad Institute Genomics Platform"/>
            <consortium name="The Broad Institute Genome Sequencing Center for Infectious Disease"/>
            <person name="Wu L."/>
            <person name="Ma J."/>
        </authorList>
    </citation>
    <scope>NUCLEOTIDE SEQUENCE [LARGE SCALE GENOMIC DNA]</scope>
    <source>
        <strain evidence="10">JCM 15900</strain>
    </source>
</reference>
<dbReference type="InterPro" id="IPR050388">
    <property type="entry name" value="ABC_Ni/Peptide_Import"/>
</dbReference>
<keyword evidence="5" id="KW-0547">Nucleotide-binding</keyword>
<evidence type="ECO:0000256" key="3">
    <source>
        <dbReference type="ARBA" id="ARBA00022448"/>
    </source>
</evidence>
<dbReference type="PROSITE" id="PS00211">
    <property type="entry name" value="ABC_TRANSPORTER_1"/>
    <property type="match status" value="1"/>
</dbReference>
<name>A0ABP5I8H4_9MICO</name>
<evidence type="ECO:0000256" key="2">
    <source>
        <dbReference type="ARBA" id="ARBA00005417"/>
    </source>
</evidence>
<organism evidence="9 10">
    <name type="scientific">Brevibacterium salitolerans</name>
    <dbReference type="NCBI Taxonomy" id="1403566"/>
    <lineage>
        <taxon>Bacteria</taxon>
        <taxon>Bacillati</taxon>
        <taxon>Actinomycetota</taxon>
        <taxon>Actinomycetes</taxon>
        <taxon>Micrococcales</taxon>
        <taxon>Brevibacteriaceae</taxon>
        <taxon>Brevibacterium</taxon>
    </lineage>
</organism>
<dbReference type="Pfam" id="PF08352">
    <property type="entry name" value="oligo_HPY"/>
    <property type="match status" value="1"/>
</dbReference>
<dbReference type="InterPro" id="IPR003593">
    <property type="entry name" value="AAA+_ATPase"/>
</dbReference>
<dbReference type="RefSeq" id="WP_291798087.1">
    <property type="nucleotide sequence ID" value="NZ_BAAAPZ010000004.1"/>
</dbReference>
<evidence type="ECO:0000256" key="1">
    <source>
        <dbReference type="ARBA" id="ARBA00004202"/>
    </source>
</evidence>
<comment type="subcellular location">
    <subcellularLocation>
        <location evidence="1">Cell membrane</location>
        <topology evidence="1">Peripheral membrane protein</topology>
    </subcellularLocation>
</comment>
<sequence length="331" mass="35727">MPQTPPLLEIEDLVVEVPSAAGPLTIVDTVSLTLHRGRTLGLVGESGSGKSITANAVLGLIGSARIASGDIRLEGQSLRAMSERQMRDVRGNRIAMVFQEPMTALDPNYTVGEQIAETVRRHTGMNRRDAWARAVEVLDQVHIPSPQLRARDHPHKFSGGMRQRVVIAMAIACSPDVLLADEPTTALDVTTQAQVLALLQEISESQGVTTLFISHDLGVIAQICDEVAVMYAGQVVEHAEAVELFANPRHPYTRALMDCIPNGPGDRLVDIPGTVPEFRALPHGCRFAARCSFATEECDAAPVPLTIESPGHGARCIFPERIDNAHSHQPA</sequence>
<proteinExistence type="inferred from homology"/>
<evidence type="ECO:0000256" key="7">
    <source>
        <dbReference type="ARBA" id="ARBA00023136"/>
    </source>
</evidence>
<evidence type="ECO:0000256" key="4">
    <source>
        <dbReference type="ARBA" id="ARBA00022475"/>
    </source>
</evidence>
<dbReference type="InterPro" id="IPR013563">
    <property type="entry name" value="Oligopep_ABC_C"/>
</dbReference>
<keyword evidence="3" id="KW-0813">Transport</keyword>
<dbReference type="PANTHER" id="PTHR43297">
    <property type="entry name" value="OLIGOPEPTIDE TRANSPORT ATP-BINDING PROTEIN APPD"/>
    <property type="match status" value="1"/>
</dbReference>
<evidence type="ECO:0000256" key="5">
    <source>
        <dbReference type="ARBA" id="ARBA00022741"/>
    </source>
</evidence>
<protein>
    <submittedName>
        <fullName evidence="9">ABC transporter ATP-binding protein</fullName>
    </submittedName>
</protein>
<keyword evidence="10" id="KW-1185">Reference proteome</keyword>
<accession>A0ABP5I8H4</accession>
<dbReference type="Pfam" id="PF00005">
    <property type="entry name" value="ABC_tran"/>
    <property type="match status" value="1"/>
</dbReference>
<dbReference type="InterPro" id="IPR003439">
    <property type="entry name" value="ABC_transporter-like_ATP-bd"/>
</dbReference>
<feature type="domain" description="ABC transporter" evidence="8">
    <location>
        <begin position="8"/>
        <end position="257"/>
    </location>
</feature>
<gene>
    <name evidence="9" type="ORF">GCM10009823_12410</name>
</gene>
<dbReference type="PANTHER" id="PTHR43297:SF2">
    <property type="entry name" value="DIPEPTIDE TRANSPORT ATP-BINDING PROTEIN DPPD"/>
    <property type="match status" value="1"/>
</dbReference>
<dbReference type="NCBIfam" id="TIGR01727">
    <property type="entry name" value="oligo_HPY"/>
    <property type="match status" value="1"/>
</dbReference>
<dbReference type="GO" id="GO:0005524">
    <property type="term" value="F:ATP binding"/>
    <property type="evidence" value="ECO:0007669"/>
    <property type="project" value="UniProtKB-KW"/>
</dbReference>
<dbReference type="EMBL" id="BAAAPZ010000004">
    <property type="protein sequence ID" value="GAA2093821.1"/>
    <property type="molecule type" value="Genomic_DNA"/>
</dbReference>
<dbReference type="InterPro" id="IPR027417">
    <property type="entry name" value="P-loop_NTPase"/>
</dbReference>
<comment type="caution">
    <text evidence="9">The sequence shown here is derived from an EMBL/GenBank/DDBJ whole genome shotgun (WGS) entry which is preliminary data.</text>
</comment>
<evidence type="ECO:0000256" key="6">
    <source>
        <dbReference type="ARBA" id="ARBA00022840"/>
    </source>
</evidence>
<evidence type="ECO:0000259" key="8">
    <source>
        <dbReference type="PROSITE" id="PS50893"/>
    </source>
</evidence>
<dbReference type="Gene3D" id="3.40.50.300">
    <property type="entry name" value="P-loop containing nucleotide triphosphate hydrolases"/>
    <property type="match status" value="1"/>
</dbReference>
<keyword evidence="4" id="KW-1003">Cell membrane</keyword>
<dbReference type="SUPFAM" id="SSF52540">
    <property type="entry name" value="P-loop containing nucleoside triphosphate hydrolases"/>
    <property type="match status" value="1"/>
</dbReference>
<dbReference type="Proteomes" id="UP001500984">
    <property type="component" value="Unassembled WGS sequence"/>
</dbReference>
<dbReference type="CDD" id="cd03257">
    <property type="entry name" value="ABC_NikE_OppD_transporters"/>
    <property type="match status" value="1"/>
</dbReference>
<dbReference type="PROSITE" id="PS50893">
    <property type="entry name" value="ABC_TRANSPORTER_2"/>
    <property type="match status" value="1"/>
</dbReference>
<dbReference type="SMART" id="SM00382">
    <property type="entry name" value="AAA"/>
    <property type="match status" value="1"/>
</dbReference>
<keyword evidence="7" id="KW-0472">Membrane</keyword>
<comment type="similarity">
    <text evidence="2">Belongs to the ABC transporter superfamily.</text>
</comment>